<feature type="transmembrane region" description="Helical" evidence="1">
    <location>
        <begin position="32"/>
        <end position="51"/>
    </location>
</feature>
<evidence type="ECO:0000313" key="3">
    <source>
        <dbReference type="Proteomes" id="UP000663828"/>
    </source>
</evidence>
<sequence>MSFNNQSKLIVMPQPSQLVIASTYIELLLNHFSLVFLILGTIGFLGNCLIFLHPKVRTNTCSIYLLCSTISDELDLVLNLLPNYLSMYGYSIPYVTTSSIMCKFIMFIRTFLPQLSVNFIILALIDRFACSYNLTSKWFLG</sequence>
<evidence type="ECO:0000256" key="1">
    <source>
        <dbReference type="SAM" id="Phobius"/>
    </source>
</evidence>
<dbReference type="Proteomes" id="UP000663828">
    <property type="component" value="Unassembled WGS sequence"/>
</dbReference>
<proteinExistence type="predicted"/>
<protein>
    <recommendedName>
        <fullName evidence="4">G-protein coupled receptors family 1 profile domain-containing protein</fullName>
    </recommendedName>
</protein>
<keyword evidence="1" id="KW-0812">Transmembrane</keyword>
<reference evidence="2" key="1">
    <citation type="submission" date="2021-02" db="EMBL/GenBank/DDBJ databases">
        <authorList>
            <person name="Nowell W R."/>
        </authorList>
    </citation>
    <scope>NUCLEOTIDE SEQUENCE</scope>
</reference>
<gene>
    <name evidence="2" type="ORF">XAT740_LOCUS28438</name>
</gene>
<dbReference type="AlphaFoldDB" id="A0A815DFE5"/>
<keyword evidence="1" id="KW-1133">Transmembrane helix</keyword>
<keyword evidence="3" id="KW-1185">Reference proteome</keyword>
<evidence type="ECO:0008006" key="4">
    <source>
        <dbReference type="Google" id="ProtNLM"/>
    </source>
</evidence>
<feature type="transmembrane region" description="Helical" evidence="1">
    <location>
        <begin position="115"/>
        <end position="134"/>
    </location>
</feature>
<evidence type="ECO:0000313" key="2">
    <source>
        <dbReference type="EMBL" id="CAF1292932.1"/>
    </source>
</evidence>
<organism evidence="2 3">
    <name type="scientific">Adineta ricciae</name>
    <name type="common">Rotifer</name>
    <dbReference type="NCBI Taxonomy" id="249248"/>
    <lineage>
        <taxon>Eukaryota</taxon>
        <taxon>Metazoa</taxon>
        <taxon>Spiralia</taxon>
        <taxon>Gnathifera</taxon>
        <taxon>Rotifera</taxon>
        <taxon>Eurotatoria</taxon>
        <taxon>Bdelloidea</taxon>
        <taxon>Adinetida</taxon>
        <taxon>Adinetidae</taxon>
        <taxon>Adineta</taxon>
    </lineage>
</organism>
<keyword evidence="1" id="KW-0472">Membrane</keyword>
<comment type="caution">
    <text evidence="2">The sequence shown here is derived from an EMBL/GenBank/DDBJ whole genome shotgun (WGS) entry which is preliminary data.</text>
</comment>
<dbReference type="Gene3D" id="1.20.1070.10">
    <property type="entry name" value="Rhodopsin 7-helix transmembrane proteins"/>
    <property type="match status" value="1"/>
</dbReference>
<name>A0A815DFE5_ADIRI</name>
<dbReference type="EMBL" id="CAJNOR010002427">
    <property type="protein sequence ID" value="CAF1292932.1"/>
    <property type="molecule type" value="Genomic_DNA"/>
</dbReference>
<accession>A0A815DFE5</accession>